<accession>A0A4V3HWY8</accession>
<reference evidence="2 3" key="1">
    <citation type="submission" date="2018-12" db="EMBL/GenBank/DDBJ databases">
        <title>Genome sequence and assembly of Colletotrichum trifolii.</title>
        <authorList>
            <person name="Gan P."/>
            <person name="Shirasu K."/>
        </authorList>
    </citation>
    <scope>NUCLEOTIDE SEQUENCE [LARGE SCALE GENOMIC DNA]</scope>
    <source>
        <strain evidence="2 3">543-2</strain>
    </source>
</reference>
<proteinExistence type="predicted"/>
<evidence type="ECO:0000313" key="2">
    <source>
        <dbReference type="EMBL" id="TDZ67910.1"/>
    </source>
</evidence>
<evidence type="ECO:0000256" key="1">
    <source>
        <dbReference type="SAM" id="MobiDB-lite"/>
    </source>
</evidence>
<dbReference type="EMBL" id="RYZW01000014">
    <property type="protein sequence ID" value="TDZ67910.1"/>
    <property type="molecule type" value="Genomic_DNA"/>
</dbReference>
<organism evidence="2 3">
    <name type="scientific">Colletotrichum trifolii</name>
    <dbReference type="NCBI Taxonomy" id="5466"/>
    <lineage>
        <taxon>Eukaryota</taxon>
        <taxon>Fungi</taxon>
        <taxon>Dikarya</taxon>
        <taxon>Ascomycota</taxon>
        <taxon>Pezizomycotina</taxon>
        <taxon>Sordariomycetes</taxon>
        <taxon>Hypocreomycetidae</taxon>
        <taxon>Glomerellales</taxon>
        <taxon>Glomerellaceae</taxon>
        <taxon>Colletotrichum</taxon>
        <taxon>Colletotrichum orbiculare species complex</taxon>
    </lineage>
</organism>
<sequence>MAASLRRSHNGNDLSLRRYFAYRPRRLFRRQGWLRISARRLSAHQPWNYAAKRTTARLGWAGPDFNKRRRDTHGRTFLRAVLRAKLGGMSVRPRGTETETISPFWGDHLDPQQRIKKTKRRGWSPLDALTGSIRIVRDCGILHCRWYKKDDILTGGDLLVHVSSHLWHRYGASPWPRPLGRLPPLPPRPMPSFEQTLSDVSNLPGKIPPLASHPSVGWDS</sequence>
<dbReference type="AlphaFoldDB" id="A0A4V3HWY8"/>
<dbReference type="Proteomes" id="UP000295703">
    <property type="component" value="Unassembled WGS sequence"/>
</dbReference>
<evidence type="ECO:0000313" key="3">
    <source>
        <dbReference type="Proteomes" id="UP000295703"/>
    </source>
</evidence>
<comment type="caution">
    <text evidence="2">The sequence shown here is derived from an EMBL/GenBank/DDBJ whole genome shotgun (WGS) entry which is preliminary data.</text>
</comment>
<protein>
    <submittedName>
        <fullName evidence="2">Uncharacterized protein</fullName>
    </submittedName>
</protein>
<gene>
    <name evidence="2" type="ORF">CTRI78_v002498</name>
</gene>
<feature type="region of interest" description="Disordered" evidence="1">
    <location>
        <begin position="186"/>
        <end position="220"/>
    </location>
</feature>
<keyword evidence="3" id="KW-1185">Reference proteome</keyword>
<name>A0A4V3HWY8_COLTR</name>